<accession>A0A0E9UC21</accession>
<proteinExistence type="predicted"/>
<evidence type="ECO:0000313" key="1">
    <source>
        <dbReference type="EMBL" id="JAH63267.1"/>
    </source>
</evidence>
<dbReference type="AlphaFoldDB" id="A0A0E9UC21"/>
<dbReference type="EMBL" id="GBXM01045310">
    <property type="protein sequence ID" value="JAH63267.1"/>
    <property type="molecule type" value="Transcribed_RNA"/>
</dbReference>
<protein>
    <submittedName>
        <fullName evidence="1">Uncharacterized protein</fullName>
    </submittedName>
</protein>
<sequence length="36" mass="4347">MLSFLLKRLNNFLMGDFFLLFPLRLPVLRKIKHVCL</sequence>
<reference evidence="1" key="2">
    <citation type="journal article" date="2015" name="Fish Shellfish Immunol.">
        <title>Early steps in the European eel (Anguilla anguilla)-Vibrio vulnificus interaction in the gills: Role of the RtxA13 toxin.</title>
        <authorList>
            <person name="Callol A."/>
            <person name="Pajuelo D."/>
            <person name="Ebbesson L."/>
            <person name="Teles M."/>
            <person name="MacKenzie S."/>
            <person name="Amaro C."/>
        </authorList>
    </citation>
    <scope>NUCLEOTIDE SEQUENCE</scope>
</reference>
<organism evidence="1">
    <name type="scientific">Anguilla anguilla</name>
    <name type="common">European freshwater eel</name>
    <name type="synonym">Muraena anguilla</name>
    <dbReference type="NCBI Taxonomy" id="7936"/>
    <lineage>
        <taxon>Eukaryota</taxon>
        <taxon>Metazoa</taxon>
        <taxon>Chordata</taxon>
        <taxon>Craniata</taxon>
        <taxon>Vertebrata</taxon>
        <taxon>Euteleostomi</taxon>
        <taxon>Actinopterygii</taxon>
        <taxon>Neopterygii</taxon>
        <taxon>Teleostei</taxon>
        <taxon>Anguilliformes</taxon>
        <taxon>Anguillidae</taxon>
        <taxon>Anguilla</taxon>
    </lineage>
</organism>
<name>A0A0E9UC21_ANGAN</name>
<reference evidence="1" key="1">
    <citation type="submission" date="2014-11" db="EMBL/GenBank/DDBJ databases">
        <authorList>
            <person name="Amaro Gonzalez C."/>
        </authorList>
    </citation>
    <scope>NUCLEOTIDE SEQUENCE</scope>
</reference>